<dbReference type="Pfam" id="PF01494">
    <property type="entry name" value="FAD_binding_3"/>
    <property type="match status" value="1"/>
</dbReference>
<dbReference type="InterPro" id="IPR050816">
    <property type="entry name" value="Flavin-dep_Halogenase_NPB"/>
</dbReference>
<accession>A0A0F6RDB4</accession>
<dbReference type="GO" id="GO:0071949">
    <property type="term" value="F:FAD binding"/>
    <property type="evidence" value="ECO:0007669"/>
    <property type="project" value="InterPro"/>
</dbReference>
<dbReference type="Gene3D" id="3.50.50.60">
    <property type="entry name" value="FAD/NAD(P)-binding domain"/>
    <property type="match status" value="1"/>
</dbReference>
<evidence type="ECO:0000259" key="1">
    <source>
        <dbReference type="Pfam" id="PF01494"/>
    </source>
</evidence>
<sequence>MINSNQEYDVIIIGAGPAGALAASLLVQNHLRVLVIEKQTFPRFSIGESLLPQSMVYLEQAKLLSAVEASADELGFQYKNGAIFNSSEQDSIFDFSQKLSEGPAYTYQVKRAEFDQLLAQKAQEFGADFAFGYTVKSIEFTPEPILTISHPKDDELKLHSKFVLDASGFARVLPRLLDLDLPSDFPVRSSVFAHISDNINNSSFDRNKILIGSHPQAQDVWYWLIPFADGTASIGCVAKPQFFDDIRNTEALDSDNALLLHCIQQNKRFGALLSEAEIIRPAQQLTGYSSNVKQLYGDHYALLGNAGEFLDPIFSSGVTIAFKSASLASDCLLKQFNHTPVCWEREFSQPLKAGVETFKAFVHSWYQGQLQQIIQFEEAPQNVREMICSVLAGYAWDEQNPYNQNTQRRLNALGELCAS</sequence>
<keyword evidence="3" id="KW-1185">Reference proteome</keyword>
<dbReference type="KEGG" id="kge:TQ33_2224"/>
<dbReference type="AlphaFoldDB" id="A0A0F6RDB4"/>
<evidence type="ECO:0000313" key="3">
    <source>
        <dbReference type="Proteomes" id="UP000034071"/>
    </source>
</evidence>
<gene>
    <name evidence="2" type="ORF">TQ33_2224</name>
</gene>
<dbReference type="Proteomes" id="UP000034071">
    <property type="component" value="Chromosome"/>
</dbReference>
<dbReference type="HOGENOM" id="CLU_024648_4_1_6"/>
<dbReference type="InterPro" id="IPR002938">
    <property type="entry name" value="FAD-bd"/>
</dbReference>
<dbReference type="PATRIC" id="fig|914150.5.peg.2253"/>
<dbReference type="PANTHER" id="PTHR43747">
    <property type="entry name" value="FAD-BINDING PROTEIN"/>
    <property type="match status" value="1"/>
</dbReference>
<protein>
    <submittedName>
        <fullName evidence="2">Tryptophan halogenase</fullName>
    </submittedName>
</protein>
<evidence type="ECO:0000313" key="2">
    <source>
        <dbReference type="EMBL" id="AKE53148.1"/>
    </source>
</evidence>
<dbReference type="SUPFAM" id="SSF51905">
    <property type="entry name" value="FAD/NAD(P)-binding domain"/>
    <property type="match status" value="1"/>
</dbReference>
<proteinExistence type="predicted"/>
<dbReference type="STRING" id="914150.TQ33_2224"/>
<organism evidence="2 3">
    <name type="scientific">Kangiella geojedonensis</name>
    <dbReference type="NCBI Taxonomy" id="914150"/>
    <lineage>
        <taxon>Bacteria</taxon>
        <taxon>Pseudomonadati</taxon>
        <taxon>Pseudomonadota</taxon>
        <taxon>Gammaproteobacteria</taxon>
        <taxon>Kangiellales</taxon>
        <taxon>Kangiellaceae</taxon>
        <taxon>Kangiella</taxon>
    </lineage>
</organism>
<name>A0A0F6RDB4_9GAMM</name>
<reference evidence="2 3" key="1">
    <citation type="submission" date="2015-02" db="EMBL/GenBank/DDBJ databases">
        <title>Complete genome sequence of Kangiella geojedonensis strain YCS-5T.</title>
        <authorList>
            <person name="Kim K.M."/>
        </authorList>
    </citation>
    <scope>NUCLEOTIDE SEQUENCE [LARGE SCALE GENOMIC DNA]</scope>
    <source>
        <strain evidence="2 3">YCS-5</strain>
    </source>
</reference>
<feature type="domain" description="FAD-binding" evidence="1">
    <location>
        <begin position="7"/>
        <end position="173"/>
    </location>
</feature>
<dbReference type="PANTHER" id="PTHR43747:SF1">
    <property type="entry name" value="SLR1998 PROTEIN"/>
    <property type="match status" value="1"/>
</dbReference>
<dbReference type="InterPro" id="IPR036188">
    <property type="entry name" value="FAD/NAD-bd_sf"/>
</dbReference>
<dbReference type="EMBL" id="CP010975">
    <property type="protein sequence ID" value="AKE53148.1"/>
    <property type="molecule type" value="Genomic_DNA"/>
</dbReference>